<dbReference type="EMBL" id="MDDS01000003">
    <property type="protein sequence ID" value="ODP39689.1"/>
    <property type="molecule type" value="Genomic_DNA"/>
</dbReference>
<accession>A0A1E3M122</accession>
<evidence type="ECO:0008006" key="3">
    <source>
        <dbReference type="Google" id="ProtNLM"/>
    </source>
</evidence>
<gene>
    <name evidence="1" type="ORF">BFL28_08645</name>
</gene>
<evidence type="ECO:0000313" key="2">
    <source>
        <dbReference type="Proteomes" id="UP000094487"/>
    </source>
</evidence>
<comment type="caution">
    <text evidence="1">The sequence shown here is derived from an EMBL/GenBank/DDBJ whole genome shotgun (WGS) entry which is preliminary data.</text>
</comment>
<proteinExistence type="predicted"/>
<dbReference type="RefSeq" id="WP_069318646.1">
    <property type="nucleotide sequence ID" value="NZ_MDDS01000003.1"/>
</dbReference>
<dbReference type="AlphaFoldDB" id="A0A1E3M122"/>
<dbReference type="Proteomes" id="UP000094487">
    <property type="component" value="Unassembled WGS sequence"/>
</dbReference>
<dbReference type="OrthoDB" id="7605449at2"/>
<reference evidence="1 2" key="1">
    <citation type="submission" date="2016-08" db="EMBL/GenBank/DDBJ databases">
        <title>Draft genome of the agarase producing Sphingomonas sp. MCT13.</title>
        <authorList>
            <person name="D'Andrea M.M."/>
            <person name="Rossolini G.M."/>
            <person name="Thaller M.C."/>
        </authorList>
    </citation>
    <scope>NUCLEOTIDE SEQUENCE [LARGE SCALE GENOMIC DNA]</scope>
    <source>
        <strain evidence="1 2">MCT13</strain>
    </source>
</reference>
<name>A0A1E3M122_9SPHN</name>
<organism evidence="1 2">
    <name type="scientific">Sphingomonas turrisvirgatae</name>
    <dbReference type="NCBI Taxonomy" id="1888892"/>
    <lineage>
        <taxon>Bacteria</taxon>
        <taxon>Pseudomonadati</taxon>
        <taxon>Pseudomonadota</taxon>
        <taxon>Alphaproteobacteria</taxon>
        <taxon>Sphingomonadales</taxon>
        <taxon>Sphingomonadaceae</taxon>
        <taxon>Sphingomonas</taxon>
    </lineage>
</organism>
<evidence type="ECO:0000313" key="1">
    <source>
        <dbReference type="EMBL" id="ODP39689.1"/>
    </source>
</evidence>
<sequence length="272" mass="31115">MTKKRLVTPDDYAWPHGITVSATPVRRIHTRARRRNTALVYSTLPLGMREVESSVEERFARVAQLDPGVSRLRSQPSWLRVAQDGRIRRRAPDFAVMYDGRAELHEVKQDAECWDPEVASELLAVRTEVERHAHWRYSVSRESALLAEPLASNTDLLWRHLRPEHQLDYELRLRVAEVVSQDVVPARVVLERVRRRGRGIAWQDLLSLIAGRLIDFDVAVPLNIDSLLWNRFSGPARARTLPFGTVESAIAVPPPTRLVRPFLSVPLRGVRL</sequence>
<protein>
    <recommendedName>
        <fullName evidence="3">TnsA endonuclease N-terminal domain-containing protein</fullName>
    </recommendedName>
</protein>
<dbReference type="STRING" id="1888892.BFL28_08645"/>
<keyword evidence="2" id="KW-1185">Reference proteome</keyword>